<accession>A0ABS9RGB9</accession>
<proteinExistence type="predicted"/>
<gene>
    <name evidence="1" type="ORF">MKW35_05090</name>
</gene>
<protein>
    <recommendedName>
        <fullName evidence="3">NACHT domain-containing protein</fullName>
    </recommendedName>
</protein>
<evidence type="ECO:0000313" key="2">
    <source>
        <dbReference type="Proteomes" id="UP001156141"/>
    </source>
</evidence>
<dbReference type="Gene3D" id="3.40.50.300">
    <property type="entry name" value="P-loop containing nucleotide triphosphate hydrolases"/>
    <property type="match status" value="1"/>
</dbReference>
<organism evidence="1 2">
    <name type="scientific">Aestuariibaculum lutulentum</name>
    <dbReference type="NCBI Taxonomy" id="2920935"/>
    <lineage>
        <taxon>Bacteria</taxon>
        <taxon>Pseudomonadati</taxon>
        <taxon>Bacteroidota</taxon>
        <taxon>Flavobacteriia</taxon>
        <taxon>Flavobacteriales</taxon>
        <taxon>Flavobacteriaceae</taxon>
    </lineage>
</organism>
<comment type="caution">
    <text evidence="1">The sequence shown here is derived from an EMBL/GenBank/DDBJ whole genome shotgun (WGS) entry which is preliminary data.</text>
</comment>
<keyword evidence="2" id="KW-1185">Reference proteome</keyword>
<sequence>MSKGGYIGYTYQNHVTELFLSKMDTEREIDVIQIEAKTDDKFDDLVINNNKGKYQIQIKDISGVKLEKLNIIENEIFIDNKPHKLSSNTNIIFFNQIDIVPNCEILGFAAFKMSDLYLISLNRVEIDEILTNFYELNPFRKSVIQKFLSNHLDSRKWIIQKNELPAIDIFNTKLIDTINVERELVEFENILHIEGKPGIGKSHLVEFLQGKFPNNLLYRFWLHEQDYDKEDRLKFQKFLFDLSKKLFHDIRHRDENEIFNQIKRNNHTLIFDGLDHVKNYNPSEFNQFVTFINRLKEVCKVIVLSRPFENELDWKKQQLTSWNRHQTEKVLEELFHITDYDIKSKIFKTTGGYPIIVKYLAEQYRSTKTLPELDELTSLDSYYEQILTDTKVKSSLSLFLCSRSYFMKSEISMFLGYELAELVYEFIDEHPYLFEIRLNRISLFHDSLTTYLRKQNINFSQRQNKVNELVFKSIISFEKRFLSRFNSFRLSLEHKYEVLSKFTVIQSFKKLMLDVVDFEAIQSFYTQLREELEHFEAGDFKIIQFYDLSLIINLISKDHVSTINTFQYTYLKALLFNNYTEEDITSSKYLFAMLYYIETNNATLLFNATSNDYYDTEHFIEQLEDDIAKEERYFTLHQNQFEKQKISELLENKYDLMEIIPIIITNLFVHNSKIKQYSKLRNSIKAYLNDENSSYEILRGFLVENDINEHFTSYILKAAKQNILGLGKESSINDYINLSLKDFILKNKHLGSFDLRDEIHNYIRLSVYQQRQVDFSSISMFWTKYYNRKDYSFLTIGTALKTFENKNFIEVENSCKLIKSIQVISEKGHRYLFNDYIKQHSIGIIEFLNNNFDYKDLLVQWLDLPPDYINVLPDFIFQNELKERLFYHRTNKEIEFKELENIFKSNRLEELKYVLNLWKYKVRIPNNDTLKDWLLSEKIEIKEYSEEENKYKKNSQEHFNQGILTIEDKDFILKNKLESYEVAGFADGWYSVFTDLEIYELFERDSVVDNIQKILYNGILGKVRSINSYCSLYYLPGNIPKLIDNFNVDIEFSQLFESFKHYIDMSLFNLKFYDD</sequence>
<evidence type="ECO:0000313" key="1">
    <source>
        <dbReference type="EMBL" id="MCH4551986.1"/>
    </source>
</evidence>
<dbReference type="InterPro" id="IPR027417">
    <property type="entry name" value="P-loop_NTPase"/>
</dbReference>
<name>A0ABS9RGB9_9FLAO</name>
<reference evidence="1" key="1">
    <citation type="submission" date="2022-02" db="EMBL/GenBank/DDBJ databases">
        <title>Aestuariibaculum sp., a marine bacterium isolated from sediment in Guangxi.</title>
        <authorList>
            <person name="Ying J."/>
        </authorList>
    </citation>
    <scope>NUCLEOTIDE SEQUENCE</scope>
    <source>
        <strain evidence="1">L182</strain>
    </source>
</reference>
<evidence type="ECO:0008006" key="3">
    <source>
        <dbReference type="Google" id="ProtNLM"/>
    </source>
</evidence>
<dbReference type="SUPFAM" id="SSF52540">
    <property type="entry name" value="P-loop containing nucleoside triphosphate hydrolases"/>
    <property type="match status" value="1"/>
</dbReference>
<dbReference type="RefSeq" id="WP_240572307.1">
    <property type="nucleotide sequence ID" value="NZ_CP136709.1"/>
</dbReference>
<dbReference type="Proteomes" id="UP001156141">
    <property type="component" value="Unassembled WGS sequence"/>
</dbReference>
<dbReference type="EMBL" id="JAKVQD010000001">
    <property type="protein sequence ID" value="MCH4551986.1"/>
    <property type="molecule type" value="Genomic_DNA"/>
</dbReference>